<protein>
    <submittedName>
        <fullName evidence="2">GREB1-like protein</fullName>
    </submittedName>
</protein>
<dbReference type="OrthoDB" id="206748at2759"/>
<reference evidence="2 3" key="1">
    <citation type="submission" date="2017-12" db="EMBL/GenBank/DDBJ databases">
        <title>Sequencing, de novo assembly and annotation of complete genome of a new Thraustochytrid species, strain FCC1311.</title>
        <authorList>
            <person name="Sedici K."/>
            <person name="Godart F."/>
            <person name="Aiese Cigliano R."/>
            <person name="Sanseverino W."/>
            <person name="Barakat M."/>
            <person name="Ortet P."/>
            <person name="Marechal E."/>
            <person name="Cagnac O."/>
            <person name="Amato A."/>
        </authorList>
    </citation>
    <scope>NUCLEOTIDE SEQUENCE [LARGE SCALE GENOMIC DNA]</scope>
</reference>
<dbReference type="AlphaFoldDB" id="A0A2R5GZ69"/>
<accession>A0A2R5GZ69</accession>
<keyword evidence="3" id="KW-1185">Reference proteome</keyword>
<evidence type="ECO:0000259" key="1">
    <source>
        <dbReference type="Pfam" id="PF20692"/>
    </source>
</evidence>
<dbReference type="Pfam" id="PF20692">
    <property type="entry name" value="cpSF2-GREB1"/>
    <property type="match status" value="1"/>
</dbReference>
<feature type="domain" description="GREB1-like circularly permuted SF2 helicase" evidence="1">
    <location>
        <begin position="445"/>
        <end position="604"/>
    </location>
</feature>
<gene>
    <name evidence="2" type="ORF">FCC1311_113412</name>
</gene>
<comment type="caution">
    <text evidence="2">The sequence shown here is derived from an EMBL/GenBank/DDBJ whole genome shotgun (WGS) entry which is preliminary data.</text>
</comment>
<sequence>RAEEAGACPGDHRVEQDVAILVTLLNNHNPEKLSNSQRGEPGLRKLLIPASPPYALPFNISEPSGIEMRMTSDGTKVQEVGHDRPLVLVLNASPATSFEEEIENSPEALKALQNEVDIDIEVEALSQLLRVWWIPGAEEGDSTEIGLDDVSGLKREYPKEEVEGLELFALCLSALLSDHASTMLQDEPDQNTARISASPDNNYVANILRDLAAESLSAQSRNFLHPLKLARLAPHFIEFNDSDDLQSQLQEQLSQPDAPEIRIVLLRDADSATTQSVLLVFTSETAQNVRRLLESSQKSLDEEDIKEEADDETIGDEDEAADRPVQIIFVVDSANEEVNGQKGTIELIGSRFEIDQKQRRDDAKKLLTLKRAWEQVKREIESFGLPLKQDFRNHISMQLDEERDGELDDDEEKPALMCAKLHVDPDAFQEQSALRQQIGTPQPDVAHPEQREVAEEVFCKAEQALFGTSNADWTSKFNSVSFVVLTPNFNSLQSQTADRVTRTKLEGGRVLKHTKVPYAVMKKHREWMEEEAKNPKTLFVIIADECHFAPTKDGAHDWLLNNPKNPALSGENVLRLLVSATPQNVLSQTSRVADSNIVRWFKPASMYRSMDYYGA</sequence>
<evidence type="ECO:0000313" key="3">
    <source>
        <dbReference type="Proteomes" id="UP000241890"/>
    </source>
</evidence>
<organism evidence="2 3">
    <name type="scientific">Hondaea fermentalgiana</name>
    <dbReference type="NCBI Taxonomy" id="2315210"/>
    <lineage>
        <taxon>Eukaryota</taxon>
        <taxon>Sar</taxon>
        <taxon>Stramenopiles</taxon>
        <taxon>Bigyra</taxon>
        <taxon>Labyrinthulomycetes</taxon>
        <taxon>Thraustochytrida</taxon>
        <taxon>Thraustochytriidae</taxon>
        <taxon>Hondaea</taxon>
    </lineage>
</organism>
<dbReference type="Proteomes" id="UP000241890">
    <property type="component" value="Unassembled WGS sequence"/>
</dbReference>
<name>A0A2R5GZ69_9STRA</name>
<dbReference type="InterPro" id="IPR048657">
    <property type="entry name" value="GREB1-like_cpSF2"/>
</dbReference>
<evidence type="ECO:0000313" key="2">
    <source>
        <dbReference type="EMBL" id="GBG35118.1"/>
    </source>
</evidence>
<dbReference type="InParanoid" id="A0A2R5GZ69"/>
<dbReference type="EMBL" id="BEYU01000315">
    <property type="protein sequence ID" value="GBG35118.1"/>
    <property type="molecule type" value="Genomic_DNA"/>
</dbReference>
<feature type="non-terminal residue" evidence="2">
    <location>
        <position position="1"/>
    </location>
</feature>
<proteinExistence type="predicted"/>